<dbReference type="RefSeq" id="WP_183225998.1">
    <property type="nucleotide sequence ID" value="NZ_BMPW01000034.1"/>
</dbReference>
<dbReference type="EMBL" id="JACHXF010000021">
    <property type="protein sequence ID" value="MBB3099939.1"/>
    <property type="molecule type" value="Genomic_DNA"/>
</dbReference>
<evidence type="ECO:0008006" key="4">
    <source>
        <dbReference type="Google" id="ProtNLM"/>
    </source>
</evidence>
<evidence type="ECO:0000256" key="1">
    <source>
        <dbReference type="SAM" id="Phobius"/>
    </source>
</evidence>
<protein>
    <recommendedName>
        <fullName evidence="4">PH domain-containing protein</fullName>
    </recommendedName>
</protein>
<accession>A0A7W5FIR4</accession>
<dbReference type="NCBIfam" id="NF041635">
    <property type="entry name" value="STM3941_fam"/>
    <property type="match status" value="1"/>
</dbReference>
<gene>
    <name evidence="2" type="ORF">FHR83_007655</name>
</gene>
<evidence type="ECO:0000313" key="2">
    <source>
        <dbReference type="EMBL" id="MBB3099939.1"/>
    </source>
</evidence>
<sequence>MVVHRSVPKTLGLVLGALTLLGASVFMLVDGIPRLPAVGALLQVGLGAVGVLFFGFGAFRTGQQLLHRGPVVEIGPDGVRDVRLSTQVIPWTAVLRVREVKVQRQRFVALDLDEEFEREFLSGGTAMLQRINQGAGFSGVHLSATGLRCNADDLYAAVLRYWS</sequence>
<feature type="transmembrane region" description="Helical" evidence="1">
    <location>
        <begin position="37"/>
        <end position="59"/>
    </location>
</feature>
<dbReference type="AlphaFoldDB" id="A0A7W5FIR4"/>
<dbReference type="InterPro" id="IPR048136">
    <property type="entry name" value="STM3941-like"/>
</dbReference>
<name>A0A7W5FIR4_9ACTN</name>
<keyword evidence="1" id="KW-1133">Transmembrane helix</keyword>
<dbReference type="Proteomes" id="UP000590749">
    <property type="component" value="Unassembled WGS sequence"/>
</dbReference>
<evidence type="ECO:0000313" key="3">
    <source>
        <dbReference type="Proteomes" id="UP000590749"/>
    </source>
</evidence>
<comment type="caution">
    <text evidence="2">The sequence shown here is derived from an EMBL/GenBank/DDBJ whole genome shotgun (WGS) entry which is preliminary data.</text>
</comment>
<keyword evidence="1" id="KW-0472">Membrane</keyword>
<keyword evidence="1" id="KW-0812">Transmembrane</keyword>
<keyword evidence="3" id="KW-1185">Reference proteome</keyword>
<proteinExistence type="predicted"/>
<reference evidence="2 3" key="1">
    <citation type="submission" date="2020-08" db="EMBL/GenBank/DDBJ databases">
        <title>Genomic Encyclopedia of Type Strains, Phase III (KMG-III): the genomes of soil and plant-associated and newly described type strains.</title>
        <authorList>
            <person name="Whitman W."/>
        </authorList>
    </citation>
    <scope>NUCLEOTIDE SEQUENCE [LARGE SCALE GENOMIC DNA]</scope>
    <source>
        <strain evidence="2 3">CECT 3287</strain>
    </source>
</reference>
<organism evidence="2 3">
    <name type="scientific">Actinoplanes campanulatus</name>
    <dbReference type="NCBI Taxonomy" id="113559"/>
    <lineage>
        <taxon>Bacteria</taxon>
        <taxon>Bacillati</taxon>
        <taxon>Actinomycetota</taxon>
        <taxon>Actinomycetes</taxon>
        <taxon>Micromonosporales</taxon>
        <taxon>Micromonosporaceae</taxon>
        <taxon>Actinoplanes</taxon>
    </lineage>
</organism>